<reference evidence="4 5" key="2">
    <citation type="journal article" date="2003" name="DNA Res.">
        <title>Complete genome structure of Gloeobacter violaceus PCC 7421, a cyanobacterium that lacks thylakoids (supplement).</title>
        <authorList>
            <person name="Nakamura Y."/>
            <person name="Kaneko T."/>
            <person name="Sato S."/>
            <person name="Mimuro M."/>
            <person name="Miyashita H."/>
            <person name="Tsuchiya T."/>
            <person name="Sasamoto S."/>
            <person name="Watanabe A."/>
            <person name="Kawashima K."/>
            <person name="Kishida Y."/>
            <person name="Kiyokawa C."/>
            <person name="Kohara M."/>
            <person name="Matsumoto M."/>
            <person name="Matsuno A."/>
            <person name="Nakazaki N."/>
            <person name="Shimpo S."/>
            <person name="Takeuchi C."/>
            <person name="Yamada M."/>
            <person name="Tabata S."/>
        </authorList>
    </citation>
    <scope>NUCLEOTIDE SEQUENCE [LARGE SCALE GENOMIC DNA]</scope>
    <source>
        <strain evidence="5">ATCC 29082 / PCC 7421</strain>
    </source>
</reference>
<protein>
    <submittedName>
        <fullName evidence="4">Glr0698 protein</fullName>
    </submittedName>
</protein>
<dbReference type="PANTHER" id="PTHR34385">
    <property type="entry name" value="D-ALANYL-D-ALANINE CARBOXYPEPTIDASE"/>
    <property type="match status" value="1"/>
</dbReference>
<dbReference type="InterPro" id="IPR058193">
    <property type="entry name" value="VanY/YodJ_core_dom"/>
</dbReference>
<dbReference type="OrthoDB" id="9792074at2"/>
<dbReference type="AlphaFoldDB" id="Q7NMR7"/>
<proteinExistence type="predicted"/>
<dbReference type="InParanoid" id="Q7NMR7"/>
<feature type="compositionally biased region" description="Polar residues" evidence="1">
    <location>
        <begin position="60"/>
        <end position="72"/>
    </location>
</feature>
<dbReference type="Proteomes" id="UP000000557">
    <property type="component" value="Chromosome"/>
</dbReference>
<dbReference type="InterPro" id="IPR052179">
    <property type="entry name" value="DD-CPase-like"/>
</dbReference>
<dbReference type="STRING" id="251221.gene:10758174"/>
<dbReference type="PhylomeDB" id="Q7NMR7"/>
<evidence type="ECO:0000259" key="3">
    <source>
        <dbReference type="Pfam" id="PF02557"/>
    </source>
</evidence>
<dbReference type="Pfam" id="PF02557">
    <property type="entry name" value="VanY"/>
    <property type="match status" value="1"/>
</dbReference>
<sequence>MIQRVATATGHTDACGGPARKRCRQFHLKAAIVAFQAVLGLLAPSPSQAQPEPPILAVPVSTSPETLPTQSEVELPPVDLLPAPEPLSQPEPQLETPPLLLPPEPQPPPTPKRAQPDKTAPSIAYPPYEEAARRDLRLVASHSTIRGRKEYLSNEAAWAFTRMRAAAAKAGVRLILISGFRDRTRQARIFAKQIARKGSLAAALKLVAPPGFSEHHTGYAMDLGDALYPKTHLETTFENTPAFRWLSRNAARFGFELSYPPGNAVGVGYEPWHWRWVGSKKGKILFSAAKGE</sequence>
<dbReference type="GO" id="GO:0008233">
    <property type="term" value="F:peptidase activity"/>
    <property type="evidence" value="ECO:0007669"/>
    <property type="project" value="InterPro"/>
</dbReference>
<dbReference type="PANTHER" id="PTHR34385:SF1">
    <property type="entry name" value="PEPTIDOGLYCAN L-ALANYL-D-GLUTAMATE ENDOPEPTIDASE CWLK"/>
    <property type="match status" value="1"/>
</dbReference>
<keyword evidence="2" id="KW-0732">Signal</keyword>
<evidence type="ECO:0000256" key="1">
    <source>
        <dbReference type="SAM" id="MobiDB-lite"/>
    </source>
</evidence>
<evidence type="ECO:0000313" key="4">
    <source>
        <dbReference type="EMBL" id="BAC88639.1"/>
    </source>
</evidence>
<dbReference type="KEGG" id="gvi:glr0698"/>
<name>Q7NMR7_GLOVI</name>
<keyword evidence="5" id="KW-1185">Reference proteome</keyword>
<dbReference type="PATRIC" id="fig|251221.4.peg.707"/>
<feature type="compositionally biased region" description="Pro residues" evidence="1">
    <location>
        <begin position="99"/>
        <end position="111"/>
    </location>
</feature>
<dbReference type="HOGENOM" id="CLU_054193_6_0_3"/>
<dbReference type="SUPFAM" id="SSF55166">
    <property type="entry name" value="Hedgehog/DD-peptidase"/>
    <property type="match status" value="1"/>
</dbReference>
<dbReference type="InterPro" id="IPR003709">
    <property type="entry name" value="VanY-like_core_dom"/>
</dbReference>
<organism evidence="4 5">
    <name type="scientific">Gloeobacter violaceus (strain ATCC 29082 / PCC 7421)</name>
    <dbReference type="NCBI Taxonomy" id="251221"/>
    <lineage>
        <taxon>Bacteria</taxon>
        <taxon>Bacillati</taxon>
        <taxon>Cyanobacteriota</taxon>
        <taxon>Cyanophyceae</taxon>
        <taxon>Gloeobacterales</taxon>
        <taxon>Gloeobacteraceae</taxon>
        <taxon>Gloeobacter</taxon>
    </lineage>
</organism>
<dbReference type="eggNOG" id="COG1876">
    <property type="taxonomic scope" value="Bacteria"/>
</dbReference>
<accession>Q7NMR7</accession>
<dbReference type="EnsemblBacteria" id="BAC88639">
    <property type="protein sequence ID" value="BAC88639"/>
    <property type="gene ID" value="BAC88639"/>
</dbReference>
<reference evidence="4 5" key="1">
    <citation type="journal article" date="2003" name="DNA Res.">
        <title>Complete genome structure of Gloeobacter violaceus PCC 7421, a cyanobacterium that lacks thylakoids.</title>
        <authorList>
            <person name="Nakamura Y."/>
            <person name="Kaneko T."/>
            <person name="Sato S."/>
            <person name="Mimuro M."/>
            <person name="Miyashita H."/>
            <person name="Tsuchiya T."/>
            <person name="Sasamoto S."/>
            <person name="Watanabe A."/>
            <person name="Kawashima K."/>
            <person name="Kishida Y."/>
            <person name="Kiyokawa C."/>
            <person name="Kohara M."/>
            <person name="Matsumoto M."/>
            <person name="Matsuno A."/>
            <person name="Nakazaki N."/>
            <person name="Shimpo S."/>
            <person name="Takeuchi C."/>
            <person name="Yamada M."/>
            <person name="Tabata S."/>
        </authorList>
    </citation>
    <scope>NUCLEOTIDE SEQUENCE [LARGE SCALE GENOMIC DNA]</scope>
    <source>
        <strain evidence="5">ATCC 29082 / PCC 7421</strain>
    </source>
</reference>
<dbReference type="GO" id="GO:0006508">
    <property type="term" value="P:proteolysis"/>
    <property type="evidence" value="ECO:0007669"/>
    <property type="project" value="InterPro"/>
</dbReference>
<feature type="chain" id="PRO_5004290547" evidence="2">
    <location>
        <begin position="50"/>
        <end position="292"/>
    </location>
</feature>
<dbReference type="InterPro" id="IPR009045">
    <property type="entry name" value="Zn_M74/Hedgehog-like"/>
</dbReference>
<feature type="signal peptide" evidence="2">
    <location>
        <begin position="1"/>
        <end position="49"/>
    </location>
</feature>
<dbReference type="CDD" id="cd14852">
    <property type="entry name" value="LD-carboxypeptidase"/>
    <property type="match status" value="1"/>
</dbReference>
<dbReference type="Gene3D" id="3.30.1380.10">
    <property type="match status" value="1"/>
</dbReference>
<evidence type="ECO:0000313" key="5">
    <source>
        <dbReference type="Proteomes" id="UP000000557"/>
    </source>
</evidence>
<feature type="region of interest" description="Disordered" evidence="1">
    <location>
        <begin position="47"/>
        <end position="123"/>
    </location>
</feature>
<feature type="domain" description="D-alanyl-D-alanine carboxypeptidase-like core" evidence="3">
    <location>
        <begin position="150"/>
        <end position="278"/>
    </location>
</feature>
<evidence type="ECO:0000256" key="2">
    <source>
        <dbReference type="SAM" id="SignalP"/>
    </source>
</evidence>
<gene>
    <name evidence="4" type="ordered locus">glr0698</name>
</gene>
<dbReference type="EMBL" id="BA000045">
    <property type="protein sequence ID" value="BAC88639.1"/>
    <property type="molecule type" value="Genomic_DNA"/>
</dbReference>